<dbReference type="PANTHER" id="PTHR10242:SF2">
    <property type="entry name" value="N-GLYCOSYLASE_DNA LYASE"/>
    <property type="match status" value="1"/>
</dbReference>
<dbReference type="SUPFAM" id="SSF55945">
    <property type="entry name" value="TATA-box binding protein-like"/>
    <property type="match status" value="1"/>
</dbReference>
<dbReference type="GO" id="GO:0006284">
    <property type="term" value="P:base-excision repair"/>
    <property type="evidence" value="ECO:0007669"/>
    <property type="project" value="InterPro"/>
</dbReference>
<keyword evidence="7" id="KW-0511">Multifunctional enzyme</keyword>
<dbReference type="Gene3D" id="3.30.310.260">
    <property type="match status" value="1"/>
</dbReference>
<reference evidence="12 13" key="1">
    <citation type="journal article" date="2019" name="Nat. Microbiol.">
        <title>Mediterranean grassland soil C-N compound turnover is dependent on rainfall and depth, and is mediated by genomically divergent microorganisms.</title>
        <authorList>
            <person name="Diamond S."/>
            <person name="Andeer P.F."/>
            <person name="Li Z."/>
            <person name="Crits-Christoph A."/>
            <person name="Burstein D."/>
            <person name="Anantharaman K."/>
            <person name="Lane K.R."/>
            <person name="Thomas B.C."/>
            <person name="Pan C."/>
            <person name="Northen T.R."/>
            <person name="Banfield J.F."/>
        </authorList>
    </citation>
    <scope>NUCLEOTIDE SEQUENCE [LARGE SCALE GENOMIC DNA]</scope>
    <source>
        <strain evidence="12">NP_3</strain>
    </source>
</reference>
<dbReference type="EMBL" id="VBAK01000136">
    <property type="protein sequence ID" value="TMI88711.1"/>
    <property type="molecule type" value="Genomic_DNA"/>
</dbReference>
<dbReference type="AlphaFoldDB" id="A0A537JYX1"/>
<dbReference type="InterPro" id="IPR012904">
    <property type="entry name" value="OGG_N"/>
</dbReference>
<dbReference type="InterPro" id="IPR003265">
    <property type="entry name" value="HhH-GPD_domain"/>
</dbReference>
<gene>
    <name evidence="12" type="ORF">E6H00_11740</name>
</gene>
<dbReference type="InterPro" id="IPR011257">
    <property type="entry name" value="DNA_glycosylase"/>
</dbReference>
<evidence type="ECO:0000256" key="6">
    <source>
        <dbReference type="ARBA" id="ARBA00023239"/>
    </source>
</evidence>
<keyword evidence="4" id="KW-0378">Hydrolase</keyword>
<accession>A0A537JYX1</accession>
<evidence type="ECO:0000259" key="11">
    <source>
        <dbReference type="SMART" id="SM00478"/>
    </source>
</evidence>
<proteinExistence type="inferred from homology"/>
<dbReference type="InterPro" id="IPR023170">
    <property type="entry name" value="HhH_base_excis_C"/>
</dbReference>
<evidence type="ECO:0000256" key="3">
    <source>
        <dbReference type="ARBA" id="ARBA00022763"/>
    </source>
</evidence>
<name>A0A537JYX1_9BACT</name>
<feature type="compositionally biased region" description="Basic residues" evidence="10">
    <location>
        <begin position="10"/>
        <end position="30"/>
    </location>
</feature>
<keyword evidence="5" id="KW-0234">DNA repair</keyword>
<dbReference type="Proteomes" id="UP000318509">
    <property type="component" value="Unassembled WGS sequence"/>
</dbReference>
<dbReference type="Pfam" id="PF00730">
    <property type="entry name" value="HhH-GPD"/>
    <property type="match status" value="1"/>
</dbReference>
<evidence type="ECO:0000313" key="13">
    <source>
        <dbReference type="Proteomes" id="UP000318509"/>
    </source>
</evidence>
<protein>
    <recommendedName>
        <fullName evidence="2">DNA-(apurinic or apyrimidinic site) lyase</fullName>
        <ecNumber evidence="2">4.2.99.18</ecNumber>
    </recommendedName>
</protein>
<dbReference type="EC" id="4.2.99.18" evidence="2"/>
<dbReference type="Gene3D" id="1.10.340.30">
    <property type="entry name" value="Hypothetical protein, domain 2"/>
    <property type="match status" value="1"/>
</dbReference>
<feature type="domain" description="HhH-GPD" evidence="11">
    <location>
        <begin position="209"/>
        <end position="369"/>
    </location>
</feature>
<dbReference type="SMART" id="SM00478">
    <property type="entry name" value="ENDO3c"/>
    <property type="match status" value="1"/>
</dbReference>
<dbReference type="CDD" id="cd00056">
    <property type="entry name" value="ENDO3c"/>
    <property type="match status" value="1"/>
</dbReference>
<evidence type="ECO:0000256" key="10">
    <source>
        <dbReference type="SAM" id="MobiDB-lite"/>
    </source>
</evidence>
<dbReference type="GO" id="GO:0003684">
    <property type="term" value="F:damaged DNA binding"/>
    <property type="evidence" value="ECO:0007669"/>
    <property type="project" value="InterPro"/>
</dbReference>
<comment type="similarity">
    <text evidence="1">Belongs to the type-1 OGG1 family.</text>
</comment>
<evidence type="ECO:0000256" key="4">
    <source>
        <dbReference type="ARBA" id="ARBA00022801"/>
    </source>
</evidence>
<keyword evidence="8" id="KW-0326">Glycosidase</keyword>
<evidence type="ECO:0000256" key="5">
    <source>
        <dbReference type="ARBA" id="ARBA00023204"/>
    </source>
</evidence>
<dbReference type="GO" id="GO:0140078">
    <property type="term" value="F:class I DNA-(apurinic or apyrimidinic site) endonuclease activity"/>
    <property type="evidence" value="ECO:0007669"/>
    <property type="project" value="UniProtKB-EC"/>
</dbReference>
<keyword evidence="3" id="KW-0227">DNA damage</keyword>
<dbReference type="GO" id="GO:0006289">
    <property type="term" value="P:nucleotide-excision repair"/>
    <property type="evidence" value="ECO:0007669"/>
    <property type="project" value="InterPro"/>
</dbReference>
<evidence type="ECO:0000256" key="1">
    <source>
        <dbReference type="ARBA" id="ARBA00010679"/>
    </source>
</evidence>
<evidence type="ECO:0000256" key="9">
    <source>
        <dbReference type="ARBA" id="ARBA00044632"/>
    </source>
</evidence>
<dbReference type="Pfam" id="PF07934">
    <property type="entry name" value="OGG_N"/>
    <property type="match status" value="1"/>
</dbReference>
<keyword evidence="6" id="KW-0456">Lyase</keyword>
<evidence type="ECO:0000256" key="2">
    <source>
        <dbReference type="ARBA" id="ARBA00012720"/>
    </source>
</evidence>
<dbReference type="GO" id="GO:0008534">
    <property type="term" value="F:oxidized purine nucleobase lesion DNA N-glycosylase activity"/>
    <property type="evidence" value="ECO:0007669"/>
    <property type="project" value="InterPro"/>
</dbReference>
<comment type="caution">
    <text evidence="12">The sequence shown here is derived from an EMBL/GenBank/DDBJ whole genome shotgun (WGS) entry which is preliminary data.</text>
</comment>
<evidence type="ECO:0000256" key="8">
    <source>
        <dbReference type="ARBA" id="ARBA00023295"/>
    </source>
</evidence>
<dbReference type="InterPro" id="IPR052054">
    <property type="entry name" value="Oxidative_DNA_repair_enzyme"/>
</dbReference>
<dbReference type="SUPFAM" id="SSF48150">
    <property type="entry name" value="DNA-glycosylase"/>
    <property type="match status" value="1"/>
</dbReference>
<sequence length="399" mass="43243">MAGPAGGRDQRRRRTGRPRALRPRLHRGSSHARGPGAGAEQAGGRLRHTPRGPGGVRAAGDLVAVCCGRDRPPRNLEWSRPSRRGASAVPTWIPEADGLHLARTLESGQAFRWRWNPGRDGARVAVGVIGREVLQVEQDARGLCLLSPDTQEARRLLLDYLGCSREPRGVAGIEAALAEDGVLARILPHTRGIAILAQDPWEVLISFIISANNNIPKITQSIERLARAFGEPLGDGAHAFPAPARLAAARPQTLAACLLGYRAPYVRAAARMVADGGLDLAALRLVPFEAARERLLEVPGVGEKVADCILLFGLGRTAAFPVDVWVTRAVERLYFRGRPRTPKQIQAFARARFGPLAGHAQQHLFAYARAYLRVARASELGRQAPKHRPPTPRGHPRGT</sequence>
<feature type="region of interest" description="Disordered" evidence="10">
    <location>
        <begin position="1"/>
        <end position="58"/>
    </location>
</feature>
<dbReference type="Gene3D" id="1.10.1670.10">
    <property type="entry name" value="Helix-hairpin-Helix base-excision DNA repair enzymes (C-terminal)"/>
    <property type="match status" value="1"/>
</dbReference>
<evidence type="ECO:0000313" key="12">
    <source>
        <dbReference type="EMBL" id="TMI88711.1"/>
    </source>
</evidence>
<dbReference type="PANTHER" id="PTHR10242">
    <property type="entry name" value="8-OXOGUANINE DNA GLYCOSYLASE"/>
    <property type="match status" value="1"/>
</dbReference>
<comment type="catalytic activity">
    <reaction evidence="9">
        <text>2'-deoxyribonucleotide-(2'-deoxyribose 5'-phosphate)-2'-deoxyribonucleotide-DNA = a 3'-end 2'-deoxyribonucleotide-(2,3-dehydro-2,3-deoxyribose 5'-phosphate)-DNA + a 5'-end 5'-phospho-2'-deoxyribonucleoside-DNA + H(+)</text>
        <dbReference type="Rhea" id="RHEA:66592"/>
        <dbReference type="Rhea" id="RHEA-COMP:13180"/>
        <dbReference type="Rhea" id="RHEA-COMP:16897"/>
        <dbReference type="Rhea" id="RHEA-COMP:17067"/>
        <dbReference type="ChEBI" id="CHEBI:15378"/>
        <dbReference type="ChEBI" id="CHEBI:136412"/>
        <dbReference type="ChEBI" id="CHEBI:157695"/>
        <dbReference type="ChEBI" id="CHEBI:167181"/>
        <dbReference type="EC" id="4.2.99.18"/>
    </reaction>
</comment>
<organism evidence="12 13">
    <name type="scientific">Candidatus Segetimicrobium genomatis</name>
    <dbReference type="NCBI Taxonomy" id="2569760"/>
    <lineage>
        <taxon>Bacteria</taxon>
        <taxon>Bacillati</taxon>
        <taxon>Candidatus Sysuimicrobiota</taxon>
        <taxon>Candidatus Sysuimicrobiia</taxon>
        <taxon>Candidatus Sysuimicrobiales</taxon>
        <taxon>Candidatus Segetimicrobiaceae</taxon>
        <taxon>Candidatus Segetimicrobium</taxon>
    </lineage>
</organism>
<evidence type="ECO:0000256" key="7">
    <source>
        <dbReference type="ARBA" id="ARBA00023268"/>
    </source>
</evidence>